<keyword evidence="3" id="KW-1185">Reference proteome</keyword>
<reference evidence="2 3" key="1">
    <citation type="submission" date="2019-10" db="EMBL/GenBank/DDBJ databases">
        <title>Nocardia macrotermitis sp. nov. and Nocardia aurantia sp. nov., isolated from the gut of fungus growing-termite Macrotermes natalensis.</title>
        <authorList>
            <person name="Benndorf R."/>
            <person name="Schwitalla J."/>
            <person name="Martin K."/>
            <person name="De Beer W."/>
            <person name="Kaster A.-K."/>
            <person name="Vollmers J."/>
            <person name="Poulsen M."/>
            <person name="Beemelmanns C."/>
        </authorList>
    </citation>
    <scope>NUCLEOTIDE SEQUENCE [LARGE SCALE GENOMIC DNA]</scope>
    <source>
        <strain evidence="2 3">RB20</strain>
    </source>
</reference>
<feature type="compositionally biased region" description="Basic residues" evidence="1">
    <location>
        <begin position="493"/>
        <end position="515"/>
    </location>
</feature>
<protein>
    <submittedName>
        <fullName evidence="2">Uncharacterized protein</fullName>
    </submittedName>
</protein>
<dbReference type="RefSeq" id="WP_153409694.1">
    <property type="nucleotide sequence ID" value="NZ_WEGK01000003.1"/>
</dbReference>
<proteinExistence type="predicted"/>
<dbReference type="AlphaFoldDB" id="A0A7K0D154"/>
<gene>
    <name evidence="2" type="ORF">NRB20_20460</name>
</gene>
<dbReference type="OrthoDB" id="4556916at2"/>
<name>A0A7K0D154_9NOCA</name>
<dbReference type="EMBL" id="WEGK01000003">
    <property type="protein sequence ID" value="MQY18962.1"/>
    <property type="molecule type" value="Genomic_DNA"/>
</dbReference>
<sequence>MEPDDRAGRTNDPLYSPEMDMRRDFVRSYRLRVASEFPCTPEELERWKTESDQLAASWLGSKSEWSQHWQYLDEACDRFRNDPDDAHAHLTGLTTLDTLDPDPATAATKLASLIQAAVMDDERRIATALPRVIDDQNLQPLPYTATYAPDGQQATSRGCTSWWQAREWLYDSSHIDQKSLAHIEIRARDSHSGHEHILMSADSIGPIALRAELGRLDRVLGAGQEVDGKPWIDELAAEVLADEYREALRTQLNPWAGQLRFEHQLHTDDLRDRYLDLTTHAGIDSGAQLLADIDDDLRHRNLYADEPTAHTWLDDAINTRQGRSGWSERQGVRTHYRAPDDPAVVIVAGHDTIHGGTPWYAEVRIMAENGEWISGDQIPAGRYATCSELITALQHYRASEPRSGTSYPVPAEVSSALWGFDNQITQSANDLAAARNIHHSIRTNQPYGLQNNQTTQPHTTEQSINSIAAEQNPTPATSKPVESKAIERNRERARQRRQNINRHPRRNTQSRRRRP</sequence>
<organism evidence="2 3">
    <name type="scientific">Nocardia macrotermitis</name>
    <dbReference type="NCBI Taxonomy" id="2585198"/>
    <lineage>
        <taxon>Bacteria</taxon>
        <taxon>Bacillati</taxon>
        <taxon>Actinomycetota</taxon>
        <taxon>Actinomycetes</taxon>
        <taxon>Mycobacteriales</taxon>
        <taxon>Nocardiaceae</taxon>
        <taxon>Nocardia</taxon>
    </lineage>
</organism>
<dbReference type="Proteomes" id="UP000438448">
    <property type="component" value="Unassembled WGS sequence"/>
</dbReference>
<comment type="caution">
    <text evidence="2">The sequence shown here is derived from an EMBL/GenBank/DDBJ whole genome shotgun (WGS) entry which is preliminary data.</text>
</comment>
<feature type="compositionally biased region" description="Basic and acidic residues" evidence="1">
    <location>
        <begin position="481"/>
        <end position="492"/>
    </location>
</feature>
<evidence type="ECO:0000313" key="2">
    <source>
        <dbReference type="EMBL" id="MQY18962.1"/>
    </source>
</evidence>
<accession>A0A7K0D154</accession>
<evidence type="ECO:0000256" key="1">
    <source>
        <dbReference type="SAM" id="MobiDB-lite"/>
    </source>
</evidence>
<feature type="compositionally biased region" description="Polar residues" evidence="1">
    <location>
        <begin position="442"/>
        <end position="477"/>
    </location>
</feature>
<feature type="region of interest" description="Disordered" evidence="1">
    <location>
        <begin position="442"/>
        <end position="515"/>
    </location>
</feature>
<evidence type="ECO:0000313" key="3">
    <source>
        <dbReference type="Proteomes" id="UP000438448"/>
    </source>
</evidence>